<dbReference type="Proteomes" id="UP000076761">
    <property type="component" value="Unassembled WGS sequence"/>
</dbReference>
<dbReference type="STRING" id="1314782.A0A165TLS2"/>
<dbReference type="SUPFAM" id="SSF55729">
    <property type="entry name" value="Acyl-CoA N-acyltransferases (Nat)"/>
    <property type="match status" value="1"/>
</dbReference>
<keyword evidence="3" id="KW-1185">Reference proteome</keyword>
<dbReference type="Pfam" id="PF00583">
    <property type="entry name" value="Acetyltransf_1"/>
    <property type="match status" value="1"/>
</dbReference>
<dbReference type="AlphaFoldDB" id="A0A165TLS2"/>
<dbReference type="GO" id="GO:0016747">
    <property type="term" value="F:acyltransferase activity, transferring groups other than amino-acyl groups"/>
    <property type="evidence" value="ECO:0007669"/>
    <property type="project" value="InterPro"/>
</dbReference>
<dbReference type="InParanoid" id="A0A165TLS2"/>
<keyword evidence="2" id="KW-0808">Transferase</keyword>
<dbReference type="PROSITE" id="PS51186">
    <property type="entry name" value="GNAT"/>
    <property type="match status" value="1"/>
</dbReference>
<accession>A0A165TLS2</accession>
<gene>
    <name evidence="2" type="ORF">NEOLEDRAFT_1062027</name>
</gene>
<dbReference type="PANTHER" id="PTHR13170">
    <property type="entry name" value="O-GLCNACASE"/>
    <property type="match status" value="1"/>
</dbReference>
<dbReference type="InterPro" id="IPR051822">
    <property type="entry name" value="Glycosyl_Hydrolase_84"/>
</dbReference>
<organism evidence="2 3">
    <name type="scientific">Neolentinus lepideus HHB14362 ss-1</name>
    <dbReference type="NCBI Taxonomy" id="1314782"/>
    <lineage>
        <taxon>Eukaryota</taxon>
        <taxon>Fungi</taxon>
        <taxon>Dikarya</taxon>
        <taxon>Basidiomycota</taxon>
        <taxon>Agaricomycotina</taxon>
        <taxon>Agaricomycetes</taxon>
        <taxon>Gloeophyllales</taxon>
        <taxon>Gloeophyllaceae</taxon>
        <taxon>Neolentinus</taxon>
    </lineage>
</organism>
<dbReference type="InterPro" id="IPR000182">
    <property type="entry name" value="GNAT_dom"/>
</dbReference>
<feature type="domain" description="N-acetyltransferase" evidence="1">
    <location>
        <begin position="75"/>
        <end position="208"/>
    </location>
</feature>
<dbReference type="CDD" id="cd04301">
    <property type="entry name" value="NAT_SF"/>
    <property type="match status" value="1"/>
</dbReference>
<dbReference type="PANTHER" id="PTHR13170:SF16">
    <property type="entry name" value="PROTEIN O-GLCNACASE"/>
    <property type="match status" value="1"/>
</dbReference>
<dbReference type="InterPro" id="IPR016181">
    <property type="entry name" value="Acyl_CoA_acyltransferase"/>
</dbReference>
<reference evidence="2 3" key="1">
    <citation type="journal article" date="2016" name="Mol. Biol. Evol.">
        <title>Comparative Genomics of Early-Diverging Mushroom-Forming Fungi Provides Insights into the Origins of Lignocellulose Decay Capabilities.</title>
        <authorList>
            <person name="Nagy L.G."/>
            <person name="Riley R."/>
            <person name="Tritt A."/>
            <person name="Adam C."/>
            <person name="Daum C."/>
            <person name="Floudas D."/>
            <person name="Sun H."/>
            <person name="Yadav J.S."/>
            <person name="Pangilinan J."/>
            <person name="Larsson K.H."/>
            <person name="Matsuura K."/>
            <person name="Barry K."/>
            <person name="Labutti K."/>
            <person name="Kuo R."/>
            <person name="Ohm R.A."/>
            <person name="Bhattacharya S.S."/>
            <person name="Shirouzu T."/>
            <person name="Yoshinaga Y."/>
            <person name="Martin F.M."/>
            <person name="Grigoriev I.V."/>
            <person name="Hibbett D.S."/>
        </authorList>
    </citation>
    <scope>NUCLEOTIDE SEQUENCE [LARGE SCALE GENOMIC DNA]</scope>
    <source>
        <strain evidence="2 3">HHB14362 ss-1</strain>
    </source>
</reference>
<evidence type="ECO:0000259" key="1">
    <source>
        <dbReference type="PROSITE" id="PS51186"/>
    </source>
</evidence>
<dbReference type="EMBL" id="KV425564">
    <property type="protein sequence ID" value="KZT26859.1"/>
    <property type="molecule type" value="Genomic_DNA"/>
</dbReference>
<evidence type="ECO:0000313" key="2">
    <source>
        <dbReference type="EMBL" id="KZT26859.1"/>
    </source>
</evidence>
<proteinExistence type="predicted"/>
<sequence>MDISIRPVKASDAPFLSKICLLTGNAGGSAEGLHNYGELPGLVYAEPYVNLPTTFGFVMEVNETKDVVGYILGCTDTRLFERAAEEQWWPPLRQKYTVEVPGRLDETAEDQRYLKLLQKMHTAPEACVKFSPAHLHIDILAEYQRQGWGRKLMDRAVRYLQEQGLDAVWLGLDPRNDNAKKFYTRLGFGDVPGAPEGNMALRFVDWKSS</sequence>
<protein>
    <submittedName>
        <fullName evidence="2">Acyl-CoA N-acyltransferase</fullName>
    </submittedName>
</protein>
<dbReference type="OrthoDB" id="9975416at2759"/>
<dbReference type="Gene3D" id="3.40.630.30">
    <property type="match status" value="1"/>
</dbReference>
<name>A0A165TLS2_9AGAM</name>
<keyword evidence="2" id="KW-0012">Acyltransferase</keyword>
<evidence type="ECO:0000313" key="3">
    <source>
        <dbReference type="Proteomes" id="UP000076761"/>
    </source>
</evidence>